<dbReference type="PIRSF" id="PIRSF000090">
    <property type="entry name" value="Beta-ETF"/>
    <property type="match status" value="1"/>
</dbReference>
<dbReference type="PANTHER" id="PTHR21294">
    <property type="entry name" value="ELECTRON TRANSFER FLAVOPROTEIN BETA-SUBUNIT"/>
    <property type="match status" value="1"/>
</dbReference>
<protein>
    <recommendedName>
        <fullName evidence="1">Electron transfer flavoprotein small subunit</fullName>
    </recommendedName>
</protein>
<feature type="domain" description="Electron transfer flavoprotein alpha/beta-subunit N-terminal" evidence="2">
    <location>
        <begin position="22"/>
        <end position="213"/>
    </location>
</feature>
<reference evidence="4" key="1">
    <citation type="submission" date="2017-02" db="EMBL/GenBank/DDBJ databases">
        <authorList>
            <person name="Varghese N."/>
            <person name="Submissions S."/>
        </authorList>
    </citation>
    <scope>NUCLEOTIDE SEQUENCE [LARGE SCALE GENOMIC DNA]</scope>
    <source>
        <strain evidence="4">M1</strain>
    </source>
</reference>
<dbReference type="RefSeq" id="WP_079491954.1">
    <property type="nucleotide sequence ID" value="NZ_FUZT01000005.1"/>
</dbReference>
<evidence type="ECO:0000256" key="1">
    <source>
        <dbReference type="ARBA" id="ARBA00042002"/>
    </source>
</evidence>
<name>A0A1T5L3Y8_9FIRM</name>
<dbReference type="OrthoDB" id="9804960at2"/>
<evidence type="ECO:0000259" key="2">
    <source>
        <dbReference type="SMART" id="SM00893"/>
    </source>
</evidence>
<evidence type="ECO:0000313" key="4">
    <source>
        <dbReference type="Proteomes" id="UP000190285"/>
    </source>
</evidence>
<dbReference type="SMART" id="SM00893">
    <property type="entry name" value="ETF"/>
    <property type="match status" value="1"/>
</dbReference>
<dbReference type="SUPFAM" id="SSF52402">
    <property type="entry name" value="Adenine nucleotide alpha hydrolases-like"/>
    <property type="match status" value="1"/>
</dbReference>
<dbReference type="STRING" id="36842.SAMN02194393_02436"/>
<dbReference type="InterPro" id="IPR014730">
    <property type="entry name" value="ETF_a/b_N"/>
</dbReference>
<sequence length="259" mass="28384">MRIIVCIKQVPSTNEVRLHPVHNTIMRDGRQSVINPFDTYAIEEALQIKEQHEGEVIAVSMGIPATERLLRDAESRGVDRAVLLSDRSFAGADTLATAYTLSLGIKEIDNFDLILCGKMAVDGDTAQIGPELAENLGIPHVTDVCELIKVSKSQIVCKKITDYGHQILKVKLPALITVVKDINMPRLPSIQGVIFGLTAPFEIKDAAALNADENRIGLKGSPTQVVKTYIPKRQNEAIELKGDAETQAELIKDLLKEVL</sequence>
<dbReference type="InterPro" id="IPR012255">
    <property type="entry name" value="ETF_b"/>
</dbReference>
<dbReference type="Pfam" id="PF01012">
    <property type="entry name" value="ETF"/>
    <property type="match status" value="1"/>
</dbReference>
<proteinExistence type="predicted"/>
<dbReference type="InterPro" id="IPR014729">
    <property type="entry name" value="Rossmann-like_a/b/a_fold"/>
</dbReference>
<dbReference type="AlphaFoldDB" id="A0A1T5L3Y8"/>
<accession>A0A1T5L3Y8</accession>
<dbReference type="InterPro" id="IPR033948">
    <property type="entry name" value="ETF_beta_N"/>
</dbReference>
<gene>
    <name evidence="3" type="ORF">SAMN02194393_02436</name>
</gene>
<dbReference type="GO" id="GO:0009055">
    <property type="term" value="F:electron transfer activity"/>
    <property type="evidence" value="ECO:0007669"/>
    <property type="project" value="InterPro"/>
</dbReference>
<dbReference type="EMBL" id="FUZT01000005">
    <property type="protein sequence ID" value="SKC70425.1"/>
    <property type="molecule type" value="Genomic_DNA"/>
</dbReference>
<organism evidence="3 4">
    <name type="scientific">Maledivibacter halophilus</name>
    <dbReference type="NCBI Taxonomy" id="36842"/>
    <lineage>
        <taxon>Bacteria</taxon>
        <taxon>Bacillati</taxon>
        <taxon>Bacillota</taxon>
        <taxon>Clostridia</taxon>
        <taxon>Peptostreptococcales</taxon>
        <taxon>Caminicellaceae</taxon>
        <taxon>Maledivibacter</taxon>
    </lineage>
</organism>
<evidence type="ECO:0000313" key="3">
    <source>
        <dbReference type="EMBL" id="SKC70425.1"/>
    </source>
</evidence>
<dbReference type="PANTHER" id="PTHR21294:SF17">
    <property type="entry name" value="PROTEIN FIXA"/>
    <property type="match status" value="1"/>
</dbReference>
<dbReference type="Proteomes" id="UP000190285">
    <property type="component" value="Unassembled WGS sequence"/>
</dbReference>
<dbReference type="Gene3D" id="3.40.50.620">
    <property type="entry name" value="HUPs"/>
    <property type="match status" value="1"/>
</dbReference>
<keyword evidence="4" id="KW-1185">Reference proteome</keyword>
<dbReference type="CDD" id="cd01714">
    <property type="entry name" value="ETF_beta"/>
    <property type="match status" value="1"/>
</dbReference>